<evidence type="ECO:0000256" key="2">
    <source>
        <dbReference type="ARBA" id="ARBA00023125"/>
    </source>
</evidence>
<feature type="domain" description="HTH arsR-type" evidence="4">
    <location>
        <begin position="248"/>
        <end position="323"/>
    </location>
</feature>
<dbReference type="AlphaFoldDB" id="A0A3N1GUS6"/>
<name>A0A3N1GUS6_9ACTN</name>
<evidence type="ECO:0000259" key="4">
    <source>
        <dbReference type="SMART" id="SM00418"/>
    </source>
</evidence>
<dbReference type="InterPro" id="IPR036390">
    <property type="entry name" value="WH_DNA-bd_sf"/>
</dbReference>
<keyword evidence="2" id="KW-0238">DNA-binding</keyword>
<dbReference type="CDD" id="cd00090">
    <property type="entry name" value="HTH_ARSR"/>
    <property type="match status" value="1"/>
</dbReference>
<dbReference type="PANTHER" id="PTHR43132">
    <property type="entry name" value="ARSENICAL RESISTANCE OPERON REPRESSOR ARSR-RELATED"/>
    <property type="match status" value="1"/>
</dbReference>
<evidence type="ECO:0000313" key="6">
    <source>
        <dbReference type="Proteomes" id="UP000271683"/>
    </source>
</evidence>
<sequence length="334" mass="36595">MLRIHFTPEDIGRVRMADGPDPMWETVFSLIRLRRPGPAPIFGRVRRHAAQAVRRSDLDLLLPLVPGPYFPDFLTPAEGALGLPSALEALLSTPKSRLRDDMTELARLGGPAPPWMRSLAEGDPRTLERLTAAMRSQYETAVAPFWAEARAHVAAERARRARILLDRGCEGLLQSYVPMMRWKPPILEVDVQVDRTLRLDGRGLLLVPSYFSWRTPDVLRDPSLPPVLVYPVEHDPTLGTTPSGAPRMSVAALIGQTRSSVLESIGDGSTTSELARRVGVSAASVSQHTTVLREARLIHTSRIGRAVLHTLTPLGAALLDGAPGRAPDDRFGYG</sequence>
<dbReference type="Proteomes" id="UP000271683">
    <property type="component" value="Unassembled WGS sequence"/>
</dbReference>
<dbReference type="SUPFAM" id="SSF46785">
    <property type="entry name" value="Winged helix' DNA-binding domain"/>
    <property type="match status" value="1"/>
</dbReference>
<dbReference type="InterPro" id="IPR001845">
    <property type="entry name" value="HTH_ArsR_DNA-bd_dom"/>
</dbReference>
<proteinExistence type="predicted"/>
<protein>
    <submittedName>
        <fullName evidence="5">Helix-turn-helix protein</fullName>
    </submittedName>
</protein>
<gene>
    <name evidence="5" type="ORF">EDD30_6982</name>
</gene>
<dbReference type="Gene3D" id="1.10.10.10">
    <property type="entry name" value="Winged helix-like DNA-binding domain superfamily/Winged helix DNA-binding domain"/>
    <property type="match status" value="1"/>
</dbReference>
<dbReference type="InterPro" id="IPR051011">
    <property type="entry name" value="Metal_resp_trans_reg"/>
</dbReference>
<comment type="caution">
    <text evidence="5">The sequence shown here is derived from an EMBL/GenBank/DDBJ whole genome shotgun (WGS) entry which is preliminary data.</text>
</comment>
<evidence type="ECO:0000256" key="1">
    <source>
        <dbReference type="ARBA" id="ARBA00023015"/>
    </source>
</evidence>
<dbReference type="GO" id="GO:0003677">
    <property type="term" value="F:DNA binding"/>
    <property type="evidence" value="ECO:0007669"/>
    <property type="project" value="UniProtKB-KW"/>
</dbReference>
<dbReference type="EMBL" id="RJKL01000001">
    <property type="protein sequence ID" value="ROP33922.1"/>
    <property type="molecule type" value="Genomic_DNA"/>
</dbReference>
<keyword evidence="1" id="KW-0805">Transcription regulation</keyword>
<keyword evidence="3" id="KW-0804">Transcription</keyword>
<dbReference type="GO" id="GO:0003700">
    <property type="term" value="F:DNA-binding transcription factor activity"/>
    <property type="evidence" value="ECO:0007669"/>
    <property type="project" value="InterPro"/>
</dbReference>
<reference evidence="5 6" key="1">
    <citation type="submission" date="2018-11" db="EMBL/GenBank/DDBJ databases">
        <title>Sequencing the genomes of 1000 actinobacteria strains.</title>
        <authorList>
            <person name="Klenk H.-P."/>
        </authorList>
    </citation>
    <scope>NUCLEOTIDE SEQUENCE [LARGE SCALE GENOMIC DNA]</scope>
    <source>
        <strain evidence="5 6">DSM 43634</strain>
    </source>
</reference>
<dbReference type="InterPro" id="IPR036388">
    <property type="entry name" value="WH-like_DNA-bd_sf"/>
</dbReference>
<organism evidence="5 6">
    <name type="scientific">Couchioplanes caeruleus</name>
    <dbReference type="NCBI Taxonomy" id="56438"/>
    <lineage>
        <taxon>Bacteria</taxon>
        <taxon>Bacillati</taxon>
        <taxon>Actinomycetota</taxon>
        <taxon>Actinomycetes</taxon>
        <taxon>Micromonosporales</taxon>
        <taxon>Micromonosporaceae</taxon>
        <taxon>Couchioplanes</taxon>
    </lineage>
</organism>
<dbReference type="PANTHER" id="PTHR43132:SF8">
    <property type="entry name" value="HTH-TYPE TRANSCRIPTIONAL REGULATOR KMTR"/>
    <property type="match status" value="1"/>
</dbReference>
<evidence type="ECO:0000256" key="3">
    <source>
        <dbReference type="ARBA" id="ARBA00023163"/>
    </source>
</evidence>
<dbReference type="InterPro" id="IPR011991">
    <property type="entry name" value="ArsR-like_HTH"/>
</dbReference>
<accession>A0A3N1GUS6</accession>
<evidence type="ECO:0000313" key="5">
    <source>
        <dbReference type="EMBL" id="ROP33922.1"/>
    </source>
</evidence>
<dbReference type="SMART" id="SM00418">
    <property type="entry name" value="HTH_ARSR"/>
    <property type="match status" value="1"/>
</dbReference>
<dbReference type="RefSeq" id="WP_244945499.1">
    <property type="nucleotide sequence ID" value="NZ_RJKL01000001.1"/>
</dbReference>